<evidence type="ECO:0000313" key="4">
    <source>
        <dbReference type="Proteomes" id="UP000515121"/>
    </source>
</evidence>
<dbReference type="GeneID" id="111286930"/>
<evidence type="ECO:0000256" key="1">
    <source>
        <dbReference type="ARBA" id="ARBA00022723"/>
    </source>
</evidence>
<dbReference type="PANTHER" id="PTHR46502:SF2">
    <property type="entry name" value="16 KDA PHLOEM PROTEIN 2"/>
    <property type="match status" value="1"/>
</dbReference>
<dbReference type="AlphaFoldDB" id="A0A6P5XX77"/>
<dbReference type="PANTHER" id="PTHR46502">
    <property type="entry name" value="C2 DOMAIN-CONTAINING"/>
    <property type="match status" value="1"/>
</dbReference>
<dbReference type="Gene3D" id="2.60.40.150">
    <property type="entry name" value="C2 domain"/>
    <property type="match status" value="1"/>
</dbReference>
<proteinExistence type="predicted"/>
<evidence type="ECO:0000259" key="3">
    <source>
        <dbReference type="PROSITE" id="PS50004"/>
    </source>
</evidence>
<dbReference type="Pfam" id="PF00168">
    <property type="entry name" value="C2"/>
    <property type="match status" value="1"/>
</dbReference>
<dbReference type="SMART" id="SM00239">
    <property type="entry name" value="C2"/>
    <property type="match status" value="1"/>
</dbReference>
<keyword evidence="1" id="KW-0479">Metal-binding</keyword>
<keyword evidence="2" id="KW-0106">Calcium</keyword>
<dbReference type="KEGG" id="dzi:111286930"/>
<dbReference type="SUPFAM" id="SSF49562">
    <property type="entry name" value="C2 domain (Calcium/lipid-binding domain, CaLB)"/>
    <property type="match status" value="1"/>
</dbReference>
<dbReference type="RefSeq" id="XP_022732803.1">
    <property type="nucleotide sequence ID" value="XM_022877068.1"/>
</dbReference>
<dbReference type="Proteomes" id="UP000515121">
    <property type="component" value="Unplaced"/>
</dbReference>
<organism evidence="4 5">
    <name type="scientific">Durio zibethinus</name>
    <name type="common">Durian</name>
    <dbReference type="NCBI Taxonomy" id="66656"/>
    <lineage>
        <taxon>Eukaryota</taxon>
        <taxon>Viridiplantae</taxon>
        <taxon>Streptophyta</taxon>
        <taxon>Embryophyta</taxon>
        <taxon>Tracheophyta</taxon>
        <taxon>Spermatophyta</taxon>
        <taxon>Magnoliopsida</taxon>
        <taxon>eudicotyledons</taxon>
        <taxon>Gunneridae</taxon>
        <taxon>Pentapetalae</taxon>
        <taxon>rosids</taxon>
        <taxon>malvids</taxon>
        <taxon>Malvales</taxon>
        <taxon>Malvaceae</taxon>
        <taxon>Helicteroideae</taxon>
        <taxon>Durio</taxon>
    </lineage>
</organism>
<dbReference type="InterPro" id="IPR035892">
    <property type="entry name" value="C2_domain_sf"/>
</dbReference>
<evidence type="ECO:0000313" key="5">
    <source>
        <dbReference type="RefSeq" id="XP_022732803.1"/>
    </source>
</evidence>
<dbReference type="InterPro" id="IPR000008">
    <property type="entry name" value="C2_dom"/>
</dbReference>
<sequence>MPQGTLEVVLVSAKGLENTDFLSKMDPYVILVCRTQEQKSSVASGKGSDPVWNENFVFNVSEGVSELKLKIMDSDFGSHDDFVGEATIPLEPVFVEGKLPPTAYNVVKDEEYRGEIRIGLTFTPEESYTRDFEVEESFGGWKQSSYMD</sequence>
<dbReference type="OrthoDB" id="419768at2759"/>
<name>A0A6P5XX77_DURZI</name>
<gene>
    <name evidence="5" type="primary">LOC111286930</name>
</gene>
<dbReference type="PROSITE" id="PS50004">
    <property type="entry name" value="C2"/>
    <property type="match status" value="1"/>
</dbReference>
<protein>
    <submittedName>
        <fullName evidence="5">Elicitor-responsive protein 3</fullName>
    </submittedName>
</protein>
<keyword evidence="4" id="KW-1185">Reference proteome</keyword>
<feature type="domain" description="C2" evidence="3">
    <location>
        <begin position="1"/>
        <end position="103"/>
    </location>
</feature>
<evidence type="ECO:0000256" key="2">
    <source>
        <dbReference type="ARBA" id="ARBA00022837"/>
    </source>
</evidence>
<accession>A0A6P5XX77</accession>
<dbReference type="GO" id="GO:0046872">
    <property type="term" value="F:metal ion binding"/>
    <property type="evidence" value="ECO:0007669"/>
    <property type="project" value="UniProtKB-KW"/>
</dbReference>
<reference evidence="5" key="1">
    <citation type="submission" date="2025-08" db="UniProtKB">
        <authorList>
            <consortium name="RefSeq"/>
        </authorList>
    </citation>
    <scope>IDENTIFICATION</scope>
    <source>
        <tissue evidence="5">Fruit stalk</tissue>
    </source>
</reference>